<dbReference type="PANTHER" id="PTHR16019:SF5">
    <property type="entry name" value="BSD DOMAIN-CONTAINING PROTEIN 1"/>
    <property type="match status" value="1"/>
</dbReference>
<dbReference type="InterPro" id="IPR035925">
    <property type="entry name" value="BSD_dom_sf"/>
</dbReference>
<accession>A0AAV5QHD0</accession>
<feature type="domain" description="BSD" evidence="2">
    <location>
        <begin position="279"/>
        <end position="331"/>
    </location>
</feature>
<protein>
    <submittedName>
        <fullName evidence="3">Dos2 protein</fullName>
    </submittedName>
</protein>
<feature type="compositionally biased region" description="Acidic residues" evidence="1">
    <location>
        <begin position="349"/>
        <end position="363"/>
    </location>
</feature>
<dbReference type="GO" id="GO:0005737">
    <property type="term" value="C:cytoplasm"/>
    <property type="evidence" value="ECO:0007669"/>
    <property type="project" value="TreeGrafter"/>
</dbReference>
<dbReference type="AlphaFoldDB" id="A0AAV5QHD0"/>
<feature type="region of interest" description="Disordered" evidence="1">
    <location>
        <begin position="14"/>
        <end position="53"/>
    </location>
</feature>
<evidence type="ECO:0000313" key="3">
    <source>
        <dbReference type="EMBL" id="GMM33870.1"/>
    </source>
</evidence>
<dbReference type="EMBL" id="BTFZ01000002">
    <property type="protein sequence ID" value="GMM33870.1"/>
    <property type="molecule type" value="Genomic_DNA"/>
</dbReference>
<feature type="compositionally biased region" description="Polar residues" evidence="1">
    <location>
        <begin position="381"/>
        <end position="399"/>
    </location>
</feature>
<dbReference type="SMART" id="SM00751">
    <property type="entry name" value="BSD"/>
    <property type="match status" value="1"/>
</dbReference>
<evidence type="ECO:0000313" key="4">
    <source>
        <dbReference type="Proteomes" id="UP001360560"/>
    </source>
</evidence>
<evidence type="ECO:0000259" key="2">
    <source>
        <dbReference type="PROSITE" id="PS50858"/>
    </source>
</evidence>
<feature type="compositionally biased region" description="Basic and acidic residues" evidence="1">
    <location>
        <begin position="132"/>
        <end position="165"/>
    </location>
</feature>
<comment type="caution">
    <text evidence="3">The sequence shown here is derived from an EMBL/GenBank/DDBJ whole genome shotgun (WGS) entry which is preliminary data.</text>
</comment>
<organism evidence="3 4">
    <name type="scientific">Saccharomycopsis crataegensis</name>
    <dbReference type="NCBI Taxonomy" id="43959"/>
    <lineage>
        <taxon>Eukaryota</taxon>
        <taxon>Fungi</taxon>
        <taxon>Dikarya</taxon>
        <taxon>Ascomycota</taxon>
        <taxon>Saccharomycotina</taxon>
        <taxon>Saccharomycetes</taxon>
        <taxon>Saccharomycopsidaceae</taxon>
        <taxon>Saccharomycopsis</taxon>
    </lineage>
</organism>
<evidence type="ECO:0000256" key="1">
    <source>
        <dbReference type="SAM" id="MobiDB-lite"/>
    </source>
</evidence>
<proteinExistence type="predicted"/>
<dbReference type="GeneID" id="90071849"/>
<dbReference type="PANTHER" id="PTHR16019">
    <property type="entry name" value="SYNAPSE-ASSOCIATED PROTEIN"/>
    <property type="match status" value="1"/>
</dbReference>
<reference evidence="3 4" key="1">
    <citation type="journal article" date="2023" name="Elife">
        <title>Identification of key yeast species and microbe-microbe interactions impacting larval growth of Drosophila in the wild.</title>
        <authorList>
            <person name="Mure A."/>
            <person name="Sugiura Y."/>
            <person name="Maeda R."/>
            <person name="Honda K."/>
            <person name="Sakurai N."/>
            <person name="Takahashi Y."/>
            <person name="Watada M."/>
            <person name="Katoh T."/>
            <person name="Gotoh A."/>
            <person name="Gotoh Y."/>
            <person name="Taniguchi I."/>
            <person name="Nakamura K."/>
            <person name="Hayashi T."/>
            <person name="Katayama T."/>
            <person name="Uemura T."/>
            <person name="Hattori Y."/>
        </authorList>
    </citation>
    <scope>NUCLEOTIDE SEQUENCE [LARGE SCALE GENOMIC DNA]</scope>
    <source>
        <strain evidence="3 4">SC-9</strain>
    </source>
</reference>
<dbReference type="PROSITE" id="PS50858">
    <property type="entry name" value="BSD"/>
    <property type="match status" value="1"/>
</dbReference>
<feature type="region of interest" description="Disordered" evidence="1">
    <location>
        <begin position="344"/>
        <end position="423"/>
    </location>
</feature>
<dbReference type="Gene3D" id="1.10.3970.10">
    <property type="entry name" value="BSD domain"/>
    <property type="match status" value="1"/>
</dbReference>
<dbReference type="Pfam" id="PF03909">
    <property type="entry name" value="BSD"/>
    <property type="match status" value="1"/>
</dbReference>
<name>A0AAV5QHD0_9ASCO</name>
<dbReference type="InterPro" id="IPR051494">
    <property type="entry name" value="BSD_domain-containing"/>
</dbReference>
<dbReference type="SUPFAM" id="SSF140383">
    <property type="entry name" value="BSD domain-like"/>
    <property type="match status" value="1"/>
</dbReference>
<feature type="compositionally biased region" description="Polar residues" evidence="1">
    <location>
        <begin position="22"/>
        <end position="47"/>
    </location>
</feature>
<feature type="compositionally biased region" description="Acidic residues" evidence="1">
    <location>
        <begin position="414"/>
        <end position="423"/>
    </location>
</feature>
<gene>
    <name evidence="3" type="ORF">DASC09_011950</name>
</gene>
<feature type="compositionally biased region" description="Basic and acidic residues" evidence="1">
    <location>
        <begin position="403"/>
        <end position="413"/>
    </location>
</feature>
<dbReference type="Proteomes" id="UP001360560">
    <property type="component" value="Unassembled WGS sequence"/>
</dbReference>
<sequence>MDFITDPVLAATTARSANNSSETLTGPPQSSSTAPSSKVSNAQLNQKTNEEFGKFEDKIEETYNLVQQTTSSWGSSFSGWVTKVKLPESFVETQRKLETLAGDVVAQGKKFAEKGSEQLENLSKQLNESTIDNDHHDDTQDRDQPVDEENQKQKQATKKNEGPKKMLELLSSATNSYLDDLDHELEQVEKFSLGYANKLGTLIKKNILEDNDDETISDQAIHEANRGDLGDDEAEILFNVPENSKTTIYATRTDGQLQALHTSQDLYITNAVDSDYAEFAKGFKIDEKTNDIAEVLKKHPELQNLMASLVPTKISYQEFWTRYYFMYGQILKQEAARKKLLQNNHNNDEGDFNWDDEEDEEEETTKKPSKSSKIEPPAAESRTSSELTYELKSTNSSTLDVVASKKSESKKEEEYDDDDDDWE</sequence>
<dbReference type="RefSeq" id="XP_064850870.1">
    <property type="nucleotide sequence ID" value="XM_064994798.1"/>
</dbReference>
<feature type="region of interest" description="Disordered" evidence="1">
    <location>
        <begin position="128"/>
        <end position="165"/>
    </location>
</feature>
<dbReference type="InterPro" id="IPR005607">
    <property type="entry name" value="BSD_dom"/>
</dbReference>
<keyword evidence="4" id="KW-1185">Reference proteome</keyword>